<evidence type="ECO:0000313" key="1">
    <source>
        <dbReference type="Proteomes" id="UP000887580"/>
    </source>
</evidence>
<dbReference type="Proteomes" id="UP000887580">
    <property type="component" value="Unplaced"/>
</dbReference>
<sequence length="635" mass="72608">MENPFARVSQIRDTFRTNKSSSQLSTGKKFLPSKGKGRLPSSTSESKLSTLRSTPSAIKRPIIQRDETIPKVKWFKSSFDKDDDIQILDERPPPKKKNKLDNRKVVAAEKENIERETNLTPIIACVFEPKSVEELAVNTKKITEVTEWIQSMMTPAKARKILLLSGPCGTGKTTTLKLICAELGVDFLEFDLPQEGEYNDDEFNKFDNYIESKPIEVFEKYIKSCEFISTEPGALEHRLLCIENIPNVFYRFREPGKLKESLLRCAASTRCMIVFVMSTTEKGWDFHPARLLPPAVLNELQITEIKFNSIAPGIMTKAVNNMLYTMGIKATSSMVRDIVEQAEGDIRSAINNIQFSTFNKSYKGGLATSVSHLNIFHYIGKILYAKRADSSTQEWRNTENKLMVSKWKRQFPPKDNLNYLIDNCTISGSRLADFIHEHEPNFAPTITACSRVFRDICEYDACQPSYDYERSSMINKYYTDITVRTTIFNNYQCAAGQAKVTRSRQAYTFKKPQLTEMNKTRTQTKINLLKLLPRLRTADLFMSTVPLLPRTRFFMRPEEKKIVNALSLRDKVSTSSWVNTSSWGGINIKVNPRPLSTKNPGKDSARTKPYMADEETEKEEDFVIDESDDEDSFFN</sequence>
<evidence type="ECO:0000313" key="2">
    <source>
        <dbReference type="WBParaSite" id="PS1159_v2.g17181.t2"/>
    </source>
</evidence>
<accession>A0AC35FG68</accession>
<dbReference type="WBParaSite" id="PS1159_v2.g17181.t2">
    <property type="protein sequence ID" value="PS1159_v2.g17181.t2"/>
    <property type="gene ID" value="PS1159_v2.g17181"/>
</dbReference>
<organism evidence="1 2">
    <name type="scientific">Panagrolaimus sp. PS1159</name>
    <dbReference type="NCBI Taxonomy" id="55785"/>
    <lineage>
        <taxon>Eukaryota</taxon>
        <taxon>Metazoa</taxon>
        <taxon>Ecdysozoa</taxon>
        <taxon>Nematoda</taxon>
        <taxon>Chromadorea</taxon>
        <taxon>Rhabditida</taxon>
        <taxon>Tylenchina</taxon>
        <taxon>Panagrolaimomorpha</taxon>
        <taxon>Panagrolaimoidea</taxon>
        <taxon>Panagrolaimidae</taxon>
        <taxon>Panagrolaimus</taxon>
    </lineage>
</organism>
<protein>
    <submittedName>
        <fullName evidence="2">Cell cycle checkpoint protein RAD17</fullName>
    </submittedName>
</protein>
<proteinExistence type="predicted"/>
<name>A0AC35FG68_9BILA</name>
<reference evidence="2" key="1">
    <citation type="submission" date="2022-11" db="UniProtKB">
        <authorList>
            <consortium name="WormBaseParasite"/>
        </authorList>
    </citation>
    <scope>IDENTIFICATION</scope>
</reference>